<dbReference type="HAMAP" id="MF_01161">
    <property type="entry name" value="tRNA_Ile_lys_synt"/>
    <property type="match status" value="1"/>
</dbReference>
<keyword evidence="6 8" id="KW-0067">ATP-binding</keyword>
<organism evidence="10 11">
    <name type="scientific">Candidatus Borkfalkia faecipullorum</name>
    <dbReference type="NCBI Taxonomy" id="2838510"/>
    <lineage>
        <taxon>Bacteria</taxon>
        <taxon>Bacillati</taxon>
        <taxon>Bacillota</taxon>
        <taxon>Clostridia</taxon>
        <taxon>Christensenellales</taxon>
        <taxon>Christensenellaceae</taxon>
        <taxon>Candidatus Borkfalkia</taxon>
    </lineage>
</organism>
<gene>
    <name evidence="8 10" type="primary">tilS</name>
    <name evidence="10" type="ORF">H9741_01870</name>
</gene>
<dbReference type="GO" id="GO:0005524">
    <property type="term" value="F:ATP binding"/>
    <property type="evidence" value="ECO:0007669"/>
    <property type="project" value="UniProtKB-UniRule"/>
</dbReference>
<protein>
    <recommendedName>
        <fullName evidence="8">tRNA(Ile)-lysidine synthase</fullName>
        <ecNumber evidence="8">6.3.4.19</ecNumber>
    </recommendedName>
    <alternativeName>
        <fullName evidence="8">tRNA(Ile)-2-lysyl-cytidine synthase</fullName>
    </alternativeName>
    <alternativeName>
        <fullName evidence="8">tRNA(Ile)-lysidine synthetase</fullName>
    </alternativeName>
</protein>
<comment type="subcellular location">
    <subcellularLocation>
        <location evidence="1 8">Cytoplasm</location>
    </subcellularLocation>
</comment>
<comment type="domain">
    <text evidence="8">The N-terminal region contains the highly conserved SGGXDS motif, predicted to be a P-loop motif involved in ATP binding.</text>
</comment>
<dbReference type="GO" id="GO:0006400">
    <property type="term" value="P:tRNA modification"/>
    <property type="evidence" value="ECO:0007669"/>
    <property type="project" value="UniProtKB-UniRule"/>
</dbReference>
<dbReference type="SUPFAM" id="SSF52402">
    <property type="entry name" value="Adenine nucleotide alpha hydrolases-like"/>
    <property type="match status" value="1"/>
</dbReference>
<evidence type="ECO:0000256" key="4">
    <source>
        <dbReference type="ARBA" id="ARBA00022694"/>
    </source>
</evidence>
<comment type="function">
    <text evidence="8">Ligates lysine onto the cytidine present at position 34 of the AUA codon-specific tRNA(Ile) that contains the anticodon CAU, in an ATP-dependent manner. Cytidine is converted to lysidine, thus changing the amino acid specificity of the tRNA from methionine to isoleucine.</text>
</comment>
<keyword evidence="4 8" id="KW-0819">tRNA processing</keyword>
<dbReference type="GO" id="GO:0005737">
    <property type="term" value="C:cytoplasm"/>
    <property type="evidence" value="ECO:0007669"/>
    <property type="project" value="UniProtKB-SubCell"/>
</dbReference>
<evidence type="ECO:0000256" key="7">
    <source>
        <dbReference type="ARBA" id="ARBA00048539"/>
    </source>
</evidence>
<dbReference type="PANTHER" id="PTHR43033:SF1">
    <property type="entry name" value="TRNA(ILE)-LYSIDINE SYNTHASE-RELATED"/>
    <property type="match status" value="1"/>
</dbReference>
<keyword evidence="5 8" id="KW-0547">Nucleotide-binding</keyword>
<comment type="caution">
    <text evidence="10">The sequence shown here is derived from an EMBL/GenBank/DDBJ whole genome shotgun (WGS) entry which is preliminary data.</text>
</comment>
<dbReference type="Proteomes" id="UP000824204">
    <property type="component" value="Unassembled WGS sequence"/>
</dbReference>
<dbReference type="PANTHER" id="PTHR43033">
    <property type="entry name" value="TRNA(ILE)-LYSIDINE SYNTHASE-RELATED"/>
    <property type="match status" value="1"/>
</dbReference>
<dbReference type="Pfam" id="PF01171">
    <property type="entry name" value="ATP_bind_3"/>
    <property type="match status" value="1"/>
</dbReference>
<dbReference type="InterPro" id="IPR012796">
    <property type="entry name" value="Lysidine-tRNA-synth_C"/>
</dbReference>
<evidence type="ECO:0000256" key="6">
    <source>
        <dbReference type="ARBA" id="ARBA00022840"/>
    </source>
</evidence>
<evidence type="ECO:0000256" key="3">
    <source>
        <dbReference type="ARBA" id="ARBA00022598"/>
    </source>
</evidence>
<evidence type="ECO:0000256" key="5">
    <source>
        <dbReference type="ARBA" id="ARBA00022741"/>
    </source>
</evidence>
<proteinExistence type="inferred from homology"/>
<dbReference type="EC" id="6.3.4.19" evidence="8"/>
<keyword evidence="2 8" id="KW-0963">Cytoplasm</keyword>
<dbReference type="CDD" id="cd01992">
    <property type="entry name" value="TilS_N"/>
    <property type="match status" value="1"/>
</dbReference>
<feature type="domain" description="Lysidine-tRNA(Ile) synthetase C-terminal" evidence="9">
    <location>
        <begin position="362"/>
        <end position="433"/>
    </location>
</feature>
<evidence type="ECO:0000313" key="10">
    <source>
        <dbReference type="EMBL" id="HIX07199.1"/>
    </source>
</evidence>
<dbReference type="AlphaFoldDB" id="A0A9D1V7I6"/>
<dbReference type="InterPro" id="IPR011063">
    <property type="entry name" value="TilS/TtcA_N"/>
</dbReference>
<evidence type="ECO:0000256" key="1">
    <source>
        <dbReference type="ARBA" id="ARBA00004496"/>
    </source>
</evidence>
<accession>A0A9D1V7I6</accession>
<dbReference type="InterPro" id="IPR012795">
    <property type="entry name" value="tRNA_Ile_lys_synt_N"/>
</dbReference>
<comment type="similarity">
    <text evidence="8">Belongs to the tRNA(Ile)-lysidine synthase family.</text>
</comment>
<evidence type="ECO:0000259" key="9">
    <source>
        <dbReference type="SMART" id="SM00977"/>
    </source>
</evidence>
<dbReference type="EMBL" id="DXFX01000025">
    <property type="protein sequence ID" value="HIX07199.1"/>
    <property type="molecule type" value="Genomic_DNA"/>
</dbReference>
<dbReference type="NCBIfam" id="TIGR02432">
    <property type="entry name" value="lysidine_TilS_N"/>
    <property type="match status" value="1"/>
</dbReference>
<dbReference type="InterPro" id="IPR014729">
    <property type="entry name" value="Rossmann-like_a/b/a_fold"/>
</dbReference>
<dbReference type="SUPFAM" id="SSF56037">
    <property type="entry name" value="PheT/TilS domain"/>
    <property type="match status" value="1"/>
</dbReference>
<sequence>MKLDLENCMGRRVCVAFSGGGDSLALFHALFSAGVSLSAVNVEHGIRGESSRTDSAFVRETCARYGVPLYSYAEDVPALAKQWGMGLEEAARKARYLCFLRVLREDKADVIATAHHALDNAESVLFHLFRGCSLTGAGGIRSFLPAQELARRLTGEKVPADKGIVRPLLGVSKAEIAQYLRDHSLTPCTDESNADTSYTRNYLRHCVLAPAKQRFPQLEKSLYSFSRTAREEDEFLFSLAERAFRAGEVCTFPADLEKPLLMRCTVLAMRQFGVEKDYTLANLEDVYVLSRGESGKSVRLPRGLYAAKEFDTVSVYPPRKEEELLLPFAEGETSFGEYTVFVGRGKRQNALYFDADKLPQNCVFRTRKEGDVFQKFGASPRKLKDFFSDKKIPVRVRGRLPLLACGGEILAVCGAEISEKIKTDPDSKNIFYILLKRKGETNSCIRT</sequence>
<evidence type="ECO:0000256" key="2">
    <source>
        <dbReference type="ARBA" id="ARBA00022490"/>
    </source>
</evidence>
<dbReference type="GO" id="GO:0032267">
    <property type="term" value="F:tRNA(Ile)-lysidine synthase activity"/>
    <property type="evidence" value="ECO:0007669"/>
    <property type="project" value="UniProtKB-EC"/>
</dbReference>
<dbReference type="NCBIfam" id="TIGR02433">
    <property type="entry name" value="lysidine_TilS_C"/>
    <property type="match status" value="1"/>
</dbReference>
<dbReference type="Pfam" id="PF11734">
    <property type="entry name" value="TilS_C"/>
    <property type="match status" value="1"/>
</dbReference>
<feature type="binding site" evidence="8">
    <location>
        <begin position="18"/>
        <end position="23"/>
    </location>
    <ligand>
        <name>ATP</name>
        <dbReference type="ChEBI" id="CHEBI:30616"/>
    </ligand>
</feature>
<reference evidence="10" key="2">
    <citation type="submission" date="2021-04" db="EMBL/GenBank/DDBJ databases">
        <authorList>
            <person name="Gilroy R."/>
        </authorList>
    </citation>
    <scope>NUCLEOTIDE SEQUENCE</scope>
    <source>
        <strain evidence="10">811</strain>
    </source>
</reference>
<evidence type="ECO:0000313" key="11">
    <source>
        <dbReference type="Proteomes" id="UP000824204"/>
    </source>
</evidence>
<comment type="catalytic activity">
    <reaction evidence="7 8">
        <text>cytidine(34) in tRNA(Ile2) + L-lysine + ATP = lysidine(34) in tRNA(Ile2) + AMP + diphosphate + H(+)</text>
        <dbReference type="Rhea" id="RHEA:43744"/>
        <dbReference type="Rhea" id="RHEA-COMP:10625"/>
        <dbReference type="Rhea" id="RHEA-COMP:10670"/>
        <dbReference type="ChEBI" id="CHEBI:15378"/>
        <dbReference type="ChEBI" id="CHEBI:30616"/>
        <dbReference type="ChEBI" id="CHEBI:32551"/>
        <dbReference type="ChEBI" id="CHEBI:33019"/>
        <dbReference type="ChEBI" id="CHEBI:82748"/>
        <dbReference type="ChEBI" id="CHEBI:83665"/>
        <dbReference type="ChEBI" id="CHEBI:456215"/>
        <dbReference type="EC" id="6.3.4.19"/>
    </reaction>
</comment>
<evidence type="ECO:0000256" key="8">
    <source>
        <dbReference type="HAMAP-Rule" id="MF_01161"/>
    </source>
</evidence>
<keyword evidence="3 8" id="KW-0436">Ligase</keyword>
<dbReference type="SMART" id="SM00977">
    <property type="entry name" value="TilS_C"/>
    <property type="match status" value="1"/>
</dbReference>
<reference evidence="10" key="1">
    <citation type="journal article" date="2021" name="PeerJ">
        <title>Extensive microbial diversity within the chicken gut microbiome revealed by metagenomics and culture.</title>
        <authorList>
            <person name="Gilroy R."/>
            <person name="Ravi A."/>
            <person name="Getino M."/>
            <person name="Pursley I."/>
            <person name="Horton D.L."/>
            <person name="Alikhan N.F."/>
            <person name="Baker D."/>
            <person name="Gharbi K."/>
            <person name="Hall N."/>
            <person name="Watson M."/>
            <person name="Adriaenssens E.M."/>
            <person name="Foster-Nyarko E."/>
            <person name="Jarju S."/>
            <person name="Secka A."/>
            <person name="Antonio M."/>
            <person name="Oren A."/>
            <person name="Chaudhuri R.R."/>
            <person name="La Ragione R."/>
            <person name="Hildebrand F."/>
            <person name="Pallen M.J."/>
        </authorList>
    </citation>
    <scope>NUCLEOTIDE SEQUENCE</scope>
    <source>
        <strain evidence="10">811</strain>
    </source>
</reference>
<name>A0A9D1V7I6_9FIRM</name>
<dbReference type="InterPro" id="IPR012094">
    <property type="entry name" value="tRNA_Ile_lys_synt"/>
</dbReference>
<dbReference type="Gene3D" id="3.40.50.620">
    <property type="entry name" value="HUPs"/>
    <property type="match status" value="1"/>
</dbReference>